<protein>
    <submittedName>
        <fullName evidence="12">Putative c2h2-type zn-finger protein</fullName>
    </submittedName>
</protein>
<dbReference type="GO" id="GO:0000977">
    <property type="term" value="F:RNA polymerase II transcription regulatory region sequence-specific DNA binding"/>
    <property type="evidence" value="ECO:0007669"/>
    <property type="project" value="TreeGrafter"/>
</dbReference>
<keyword evidence="8" id="KW-0804">Transcription</keyword>
<dbReference type="FunFam" id="3.30.160.60:FF:000446">
    <property type="entry name" value="Zinc finger protein"/>
    <property type="match status" value="1"/>
</dbReference>
<keyword evidence="6" id="KW-0805">Transcription regulation</keyword>
<proteinExistence type="evidence at transcript level"/>
<evidence type="ECO:0000256" key="4">
    <source>
        <dbReference type="ARBA" id="ARBA00022771"/>
    </source>
</evidence>
<dbReference type="FunFam" id="3.30.160.60:FF:002343">
    <property type="entry name" value="Zinc finger protein 33A"/>
    <property type="match status" value="1"/>
</dbReference>
<evidence type="ECO:0000256" key="6">
    <source>
        <dbReference type="ARBA" id="ARBA00023015"/>
    </source>
</evidence>
<dbReference type="GO" id="GO:0008270">
    <property type="term" value="F:zinc ion binding"/>
    <property type="evidence" value="ECO:0007669"/>
    <property type="project" value="UniProtKB-KW"/>
</dbReference>
<dbReference type="PROSITE" id="PS00028">
    <property type="entry name" value="ZINC_FINGER_C2H2_1"/>
    <property type="match status" value="4"/>
</dbReference>
<evidence type="ECO:0000256" key="1">
    <source>
        <dbReference type="ARBA" id="ARBA00004123"/>
    </source>
</evidence>
<feature type="domain" description="C2H2-type" evidence="11">
    <location>
        <begin position="32"/>
        <end position="59"/>
    </location>
</feature>
<keyword evidence="2" id="KW-0479">Metal-binding</keyword>
<evidence type="ECO:0000313" key="12">
    <source>
        <dbReference type="EMBL" id="JAT91719.1"/>
    </source>
</evidence>
<evidence type="ECO:0000256" key="5">
    <source>
        <dbReference type="ARBA" id="ARBA00022833"/>
    </source>
</evidence>
<dbReference type="InterPro" id="IPR036236">
    <property type="entry name" value="Znf_C2H2_sf"/>
</dbReference>
<dbReference type="AlphaFoldDB" id="A0A1E1WXF2"/>
<comment type="subcellular location">
    <subcellularLocation>
        <location evidence="1">Nucleus</location>
    </subcellularLocation>
</comment>
<feature type="domain" description="C2H2-type" evidence="11">
    <location>
        <begin position="88"/>
        <end position="116"/>
    </location>
</feature>
<keyword evidence="3" id="KW-0677">Repeat</keyword>
<sequence>FSCETCEDVFSTQDLLEVHRQLQHPHGPPGKYCCTYCPYSSYSKAHVAVHERTHTGERPFMCHVCKKGFKQLSDLRRHLPVHDGDRPYKCAGCGRRFSDTSELVHHRNMVHTGKDGVRPHACSQCCMKFRESRHLRRHERVVHGCWYLLPKCPHCGKITSRLTNMKRHMLFMHGSTGEDSTWEIRD</sequence>
<dbReference type="Gene3D" id="3.30.160.60">
    <property type="entry name" value="Classic Zinc Finger"/>
    <property type="match status" value="4"/>
</dbReference>
<dbReference type="InterPro" id="IPR013087">
    <property type="entry name" value="Znf_C2H2_type"/>
</dbReference>
<organism evidence="12">
    <name type="scientific">Amblyomma aureolatum</name>
    <dbReference type="NCBI Taxonomy" id="187763"/>
    <lineage>
        <taxon>Eukaryota</taxon>
        <taxon>Metazoa</taxon>
        <taxon>Ecdysozoa</taxon>
        <taxon>Arthropoda</taxon>
        <taxon>Chelicerata</taxon>
        <taxon>Arachnida</taxon>
        <taxon>Acari</taxon>
        <taxon>Parasitiformes</taxon>
        <taxon>Ixodida</taxon>
        <taxon>Ixodoidea</taxon>
        <taxon>Ixodidae</taxon>
        <taxon>Amblyomminae</taxon>
        <taxon>Amblyomma</taxon>
    </lineage>
</organism>
<keyword evidence="5" id="KW-0862">Zinc</keyword>
<feature type="non-terminal residue" evidence="12">
    <location>
        <position position="1"/>
    </location>
</feature>
<name>A0A1E1WXF2_9ACAR</name>
<feature type="domain" description="C2H2-type" evidence="11">
    <location>
        <begin position="60"/>
        <end position="87"/>
    </location>
</feature>
<reference evidence="12" key="1">
    <citation type="journal article" date="2017" name="Front. Cell. Infect. Microbiol.">
        <title>The Distinct Transcriptional Response of the Midgut of Amblyomma sculptum and Amblyomma aureolatum Ticks to Rickettsia rickettsii Correlates to Their Differences in Susceptibility to Infection.</title>
        <authorList>
            <person name="Martins L.A."/>
            <person name="Galletti M.F.B.M."/>
            <person name="Ribeiro J.M."/>
            <person name="Fujita A."/>
            <person name="Costa F.B."/>
            <person name="Labruna M.B."/>
            <person name="Daffre S."/>
            <person name="Fogaca A.C."/>
        </authorList>
    </citation>
    <scope>NUCLEOTIDE SEQUENCE</scope>
</reference>
<keyword evidence="9" id="KW-0539">Nucleus</keyword>
<dbReference type="GO" id="GO:0005634">
    <property type="term" value="C:nucleus"/>
    <property type="evidence" value="ECO:0007669"/>
    <property type="project" value="UniProtKB-SubCell"/>
</dbReference>
<evidence type="ECO:0000259" key="11">
    <source>
        <dbReference type="PROSITE" id="PS50157"/>
    </source>
</evidence>
<dbReference type="FunFam" id="3.30.160.60:FF:000322">
    <property type="entry name" value="GDNF-inducible zinc finger protein 1"/>
    <property type="match status" value="1"/>
</dbReference>
<dbReference type="PANTHER" id="PTHR24409">
    <property type="entry name" value="ZINC FINGER PROTEIN 142"/>
    <property type="match status" value="1"/>
</dbReference>
<keyword evidence="7" id="KW-0238">DNA-binding</keyword>
<evidence type="ECO:0000256" key="9">
    <source>
        <dbReference type="ARBA" id="ARBA00023242"/>
    </source>
</evidence>
<dbReference type="SUPFAM" id="SSF57667">
    <property type="entry name" value="beta-beta-alpha zinc fingers"/>
    <property type="match status" value="3"/>
</dbReference>
<accession>A0A1E1WXF2</accession>
<evidence type="ECO:0000256" key="7">
    <source>
        <dbReference type="ARBA" id="ARBA00023125"/>
    </source>
</evidence>
<evidence type="ECO:0000256" key="3">
    <source>
        <dbReference type="ARBA" id="ARBA00022737"/>
    </source>
</evidence>
<feature type="domain" description="C2H2-type" evidence="11">
    <location>
        <begin position="120"/>
        <end position="143"/>
    </location>
</feature>
<dbReference type="GO" id="GO:0000981">
    <property type="term" value="F:DNA-binding transcription factor activity, RNA polymerase II-specific"/>
    <property type="evidence" value="ECO:0007669"/>
    <property type="project" value="TreeGrafter"/>
</dbReference>
<evidence type="ECO:0000256" key="2">
    <source>
        <dbReference type="ARBA" id="ARBA00022723"/>
    </source>
</evidence>
<dbReference type="EMBL" id="GFAC01007469">
    <property type="protein sequence ID" value="JAT91719.1"/>
    <property type="molecule type" value="mRNA"/>
</dbReference>
<keyword evidence="4 10" id="KW-0863">Zinc-finger</keyword>
<dbReference type="Pfam" id="PF00096">
    <property type="entry name" value="zf-C2H2"/>
    <property type="match status" value="4"/>
</dbReference>
<dbReference type="SMART" id="SM00355">
    <property type="entry name" value="ZnF_C2H2"/>
    <property type="match status" value="6"/>
</dbReference>
<dbReference type="PROSITE" id="PS50157">
    <property type="entry name" value="ZINC_FINGER_C2H2_2"/>
    <property type="match status" value="5"/>
</dbReference>
<evidence type="ECO:0000256" key="8">
    <source>
        <dbReference type="ARBA" id="ARBA00023163"/>
    </source>
</evidence>
<feature type="domain" description="C2H2-type" evidence="11">
    <location>
        <begin position="1"/>
        <end position="29"/>
    </location>
</feature>
<dbReference type="PANTHER" id="PTHR24409:SF295">
    <property type="entry name" value="AZ2-RELATED"/>
    <property type="match status" value="1"/>
</dbReference>
<evidence type="ECO:0000256" key="10">
    <source>
        <dbReference type="PROSITE-ProRule" id="PRU00042"/>
    </source>
</evidence>